<dbReference type="Proteomes" id="UP000249605">
    <property type="component" value="Plasmid unnamed5"/>
</dbReference>
<dbReference type="PROSITE" id="PS50005">
    <property type="entry name" value="TPR"/>
    <property type="match status" value="1"/>
</dbReference>
<sequence>MTVTMSALTSEQIEAWRHRIRSTTFANHHYEMGVALLRSGETDHAAAAFRRALDTQADLHAAAFELEELLTKLGRTDEARTVSDAARRVEPDYRVIGACRRIATLLDEERFEEAGSALNGLTGADRTHPALMLAQAILLLHADQVVEAGGLLEGLSTNRVPHADVFVKALGAVARILNQRAQDTDAARILDILLALAPDDEQGRLHRARLAQAQGDHDRVLDLMEPLELFSSPIIAHQYRFLALLGLGRVGEAHQALGAAECLASGHGVLLAFRALAELAQGHVAEAEAAATAARKAMDGNMWVQVASALVDLAQGRIAEADKQIAGVAEGDSNALHALLARIGRLAEPVRARLAALQTPNT</sequence>
<name>A0A2U9SG61_9PROT</name>
<keyword evidence="2" id="KW-0614">Plasmid</keyword>
<dbReference type="RefSeq" id="WP_111070810.1">
    <property type="nucleotide sequence ID" value="NZ_CP029835.1"/>
</dbReference>
<keyword evidence="1" id="KW-0802">TPR repeat</keyword>
<dbReference type="InterPro" id="IPR019734">
    <property type="entry name" value="TPR_rpt"/>
</dbReference>
<reference evidence="2 3" key="1">
    <citation type="submission" date="2018-06" db="EMBL/GenBank/DDBJ databases">
        <title>Complete genome sequencing of Azospirillum sp. M2T2B2.</title>
        <authorList>
            <person name="Heo J."/>
            <person name="Kim S.-J."/>
            <person name="Kwon S.-W."/>
            <person name="Anandham R."/>
        </authorList>
    </citation>
    <scope>NUCLEOTIDE SEQUENCE [LARGE SCALE GENOMIC DNA]</scope>
    <source>
        <strain evidence="2 3">M2T2B2</strain>
        <plasmid evidence="2 3">unnamed5</plasmid>
    </source>
</reference>
<proteinExistence type="predicted"/>
<accession>A0A2U9SG61</accession>
<evidence type="ECO:0000313" key="3">
    <source>
        <dbReference type="Proteomes" id="UP000249605"/>
    </source>
</evidence>
<evidence type="ECO:0000256" key="1">
    <source>
        <dbReference type="PROSITE-ProRule" id="PRU00339"/>
    </source>
</evidence>
<dbReference type="InterPro" id="IPR011990">
    <property type="entry name" value="TPR-like_helical_dom_sf"/>
</dbReference>
<geneLocation type="plasmid" evidence="2 3">
    <name>unnamed5</name>
</geneLocation>
<keyword evidence="3" id="KW-1185">Reference proteome</keyword>
<evidence type="ECO:0000313" key="2">
    <source>
        <dbReference type="EMBL" id="AWU98021.1"/>
    </source>
</evidence>
<dbReference type="OrthoDB" id="7307700at2"/>
<dbReference type="SUPFAM" id="SSF48452">
    <property type="entry name" value="TPR-like"/>
    <property type="match status" value="2"/>
</dbReference>
<dbReference type="AlphaFoldDB" id="A0A2U9SG61"/>
<protein>
    <submittedName>
        <fullName evidence="2">Uncharacterized protein</fullName>
    </submittedName>
</protein>
<feature type="repeat" description="TPR" evidence="1">
    <location>
        <begin position="26"/>
        <end position="59"/>
    </location>
</feature>
<gene>
    <name evidence="2" type="ORF">DM194_27560</name>
</gene>
<organism evidence="2 3">
    <name type="scientific">Azospirillum ramasamyi</name>
    <dbReference type="NCBI Taxonomy" id="682998"/>
    <lineage>
        <taxon>Bacteria</taxon>
        <taxon>Pseudomonadati</taxon>
        <taxon>Pseudomonadota</taxon>
        <taxon>Alphaproteobacteria</taxon>
        <taxon>Rhodospirillales</taxon>
        <taxon>Azospirillaceae</taxon>
        <taxon>Azospirillum</taxon>
    </lineage>
</organism>
<dbReference type="Gene3D" id="1.25.40.10">
    <property type="entry name" value="Tetratricopeptide repeat domain"/>
    <property type="match status" value="2"/>
</dbReference>
<dbReference type="EMBL" id="CP029835">
    <property type="protein sequence ID" value="AWU98021.1"/>
    <property type="molecule type" value="Genomic_DNA"/>
</dbReference>
<dbReference type="KEGG" id="azm:DM194_27560"/>